<dbReference type="WBParaSite" id="Pan_g12634.t1">
    <property type="protein sequence ID" value="Pan_g12634.t1"/>
    <property type="gene ID" value="Pan_g12634"/>
</dbReference>
<reference evidence="1" key="1">
    <citation type="journal article" date="2013" name="Genetics">
        <title>The draft genome and transcriptome of Panagrellus redivivus are shaped by the harsh demands of a free-living lifestyle.</title>
        <authorList>
            <person name="Srinivasan J."/>
            <person name="Dillman A.R."/>
            <person name="Macchietto M.G."/>
            <person name="Heikkinen L."/>
            <person name="Lakso M."/>
            <person name="Fracchia K.M."/>
            <person name="Antoshechkin I."/>
            <person name="Mortazavi A."/>
            <person name="Wong G."/>
            <person name="Sternberg P.W."/>
        </authorList>
    </citation>
    <scope>NUCLEOTIDE SEQUENCE [LARGE SCALE GENOMIC DNA]</scope>
    <source>
        <strain evidence="1">MT8872</strain>
    </source>
</reference>
<dbReference type="Proteomes" id="UP000492821">
    <property type="component" value="Unassembled WGS sequence"/>
</dbReference>
<accession>A0A7E4UTH5</accession>
<protein>
    <submittedName>
        <fullName evidence="2">Enoyl-CoA hydratase</fullName>
    </submittedName>
</protein>
<reference evidence="2" key="2">
    <citation type="submission" date="2020-10" db="UniProtKB">
        <authorList>
            <consortium name="WormBaseParasite"/>
        </authorList>
    </citation>
    <scope>IDENTIFICATION</scope>
</reference>
<name>A0A7E4UTH5_PANRE</name>
<evidence type="ECO:0000313" key="2">
    <source>
        <dbReference type="WBParaSite" id="Pan_g12634.t1"/>
    </source>
</evidence>
<evidence type="ECO:0000313" key="1">
    <source>
        <dbReference type="Proteomes" id="UP000492821"/>
    </source>
</evidence>
<proteinExistence type="predicted"/>
<keyword evidence="1" id="KW-1185">Reference proteome</keyword>
<organism evidence="1 2">
    <name type="scientific">Panagrellus redivivus</name>
    <name type="common">Microworm</name>
    <dbReference type="NCBI Taxonomy" id="6233"/>
    <lineage>
        <taxon>Eukaryota</taxon>
        <taxon>Metazoa</taxon>
        <taxon>Ecdysozoa</taxon>
        <taxon>Nematoda</taxon>
        <taxon>Chromadorea</taxon>
        <taxon>Rhabditida</taxon>
        <taxon>Tylenchina</taxon>
        <taxon>Panagrolaimomorpha</taxon>
        <taxon>Panagrolaimoidea</taxon>
        <taxon>Panagrolaimidae</taxon>
        <taxon>Panagrellus</taxon>
    </lineage>
</organism>
<dbReference type="AlphaFoldDB" id="A0A7E4UTH5"/>
<sequence length="133" mass="14451">MAMCKFASAASGVDTPDNSGVRFLFVNHPHNMNSVKDLTSPPFCVFWMDRREKVCLKRVSTRVSVATLRAFSVDAPEASMGTPIWRGPQGHGRNRQGAVCRLDCRASSARNLIRQGMGTGMGMDGGLVAFSRS</sequence>